<dbReference type="PANTHER" id="PTHR11360:SF284">
    <property type="entry name" value="EG:103B4.3 PROTEIN-RELATED"/>
    <property type="match status" value="1"/>
</dbReference>
<gene>
    <name evidence="4" type="ORF">SNE40_001475</name>
</gene>
<dbReference type="GO" id="GO:0016020">
    <property type="term" value="C:membrane"/>
    <property type="evidence" value="ECO:0007669"/>
    <property type="project" value="UniProtKB-SubCell"/>
</dbReference>
<feature type="transmembrane region" description="Helical" evidence="2">
    <location>
        <begin position="257"/>
        <end position="277"/>
    </location>
</feature>
<protein>
    <recommendedName>
        <fullName evidence="3">Major facilitator superfamily (MFS) profile domain-containing protein</fullName>
    </recommendedName>
</protein>
<organism evidence="4 5">
    <name type="scientific">Patella caerulea</name>
    <name type="common">Rayed Mediterranean limpet</name>
    <dbReference type="NCBI Taxonomy" id="87958"/>
    <lineage>
        <taxon>Eukaryota</taxon>
        <taxon>Metazoa</taxon>
        <taxon>Spiralia</taxon>
        <taxon>Lophotrochozoa</taxon>
        <taxon>Mollusca</taxon>
        <taxon>Gastropoda</taxon>
        <taxon>Patellogastropoda</taxon>
        <taxon>Patelloidea</taxon>
        <taxon>Patellidae</taxon>
        <taxon>Patella</taxon>
    </lineage>
</organism>
<comment type="subcellular location">
    <subcellularLocation>
        <location evidence="1">Membrane</location>
        <topology evidence="1">Multi-pass membrane protein</topology>
    </subcellularLocation>
</comment>
<name>A0AAN8KHM7_PATCE</name>
<feature type="transmembrane region" description="Helical" evidence="2">
    <location>
        <begin position="465"/>
        <end position="484"/>
    </location>
</feature>
<feature type="transmembrane region" description="Helical" evidence="2">
    <location>
        <begin position="374"/>
        <end position="396"/>
    </location>
</feature>
<evidence type="ECO:0000256" key="2">
    <source>
        <dbReference type="SAM" id="Phobius"/>
    </source>
</evidence>
<dbReference type="PROSITE" id="PS50850">
    <property type="entry name" value="MFS"/>
    <property type="match status" value="1"/>
</dbReference>
<dbReference type="PANTHER" id="PTHR11360">
    <property type="entry name" value="MONOCARBOXYLATE TRANSPORTER"/>
    <property type="match status" value="1"/>
</dbReference>
<dbReference type="InterPro" id="IPR036259">
    <property type="entry name" value="MFS_trans_sf"/>
</dbReference>
<feature type="transmembrane region" description="Helical" evidence="2">
    <location>
        <begin position="339"/>
        <end position="362"/>
    </location>
</feature>
<evidence type="ECO:0000313" key="5">
    <source>
        <dbReference type="Proteomes" id="UP001347796"/>
    </source>
</evidence>
<reference evidence="4 5" key="1">
    <citation type="submission" date="2024-01" db="EMBL/GenBank/DDBJ databases">
        <title>The genome of the rayed Mediterranean limpet Patella caerulea (Linnaeus, 1758).</title>
        <authorList>
            <person name="Anh-Thu Weber A."/>
            <person name="Halstead-Nussloch G."/>
        </authorList>
    </citation>
    <scope>NUCLEOTIDE SEQUENCE [LARGE SCALE GENOMIC DNA]</scope>
    <source>
        <strain evidence="4">AATW-2023a</strain>
        <tissue evidence="4">Whole specimen</tissue>
    </source>
</reference>
<feature type="transmembrane region" description="Helical" evidence="2">
    <location>
        <begin position="172"/>
        <end position="192"/>
    </location>
</feature>
<evidence type="ECO:0000313" key="4">
    <source>
        <dbReference type="EMBL" id="KAK6196206.1"/>
    </source>
</evidence>
<feature type="domain" description="Major facilitator superfamily (MFS) profile" evidence="3">
    <location>
        <begin position="131"/>
        <end position="520"/>
    </location>
</feature>
<dbReference type="SUPFAM" id="SSF103473">
    <property type="entry name" value="MFS general substrate transporter"/>
    <property type="match status" value="1"/>
</dbReference>
<dbReference type="InterPro" id="IPR020846">
    <property type="entry name" value="MFS_dom"/>
</dbReference>
<feature type="transmembrane region" description="Helical" evidence="2">
    <location>
        <begin position="431"/>
        <end position="453"/>
    </location>
</feature>
<feature type="transmembrane region" description="Helical" evidence="2">
    <location>
        <begin position="199"/>
        <end position="218"/>
    </location>
</feature>
<keyword evidence="2" id="KW-0812">Transmembrane</keyword>
<dbReference type="InterPro" id="IPR011701">
    <property type="entry name" value="MFS"/>
</dbReference>
<dbReference type="AlphaFoldDB" id="A0AAN8KHM7"/>
<evidence type="ECO:0000259" key="3">
    <source>
        <dbReference type="PROSITE" id="PS50850"/>
    </source>
</evidence>
<feature type="transmembrane region" description="Helical" evidence="2">
    <location>
        <begin position="496"/>
        <end position="517"/>
    </location>
</feature>
<keyword evidence="2" id="KW-1133">Transmembrane helix</keyword>
<feature type="transmembrane region" description="Helical" evidence="2">
    <location>
        <begin position="224"/>
        <end position="245"/>
    </location>
</feature>
<feature type="transmembrane region" description="Helical" evidence="2">
    <location>
        <begin position="283"/>
        <end position="306"/>
    </location>
</feature>
<accession>A0AAN8KHM7</accession>
<sequence length="543" mass="58366">MLPNLVTNATADVHHTESATVIHATSNANTDESLINRYTIERQTLNNKEVVEDLVFVPNGYSVDSTGSINASYEKPLSEGQDNLGFIGDTSNDDISQNTETYGCNSVILSEEDVVNIEVGTKVPDIGRGLTIIVTLCNCILIAMATGYVFALGVLFVGIIDEFQATRTEASPILSVFGAIIFGGGGVIGPLMNRFNGGVLCIIGSVLASIGLIITFFAPSLYVIVLSIGVMAGAGLAVPLILAFTTTGDLYDKQKDTMVTVVSICPAVGALIFPYMTSKLIDIYGWRGVMLIYGALVLNLVPIGYLNAIVKRRMNETLGPSVKTNWKDILDCTIFKNPLYLVIVYCVLFVNTLLPILNLFFVDMMRGKGFNVDTGSFMLSVNGFANMAGRILITFLTPFLKCARVGQWCVYLALVGLLLCLYVFVSTHTQLLVISIMYGLFWGMAIVSYPAMLLELSGPKRYTTAMGYCNLIGGAGGLIGGPVAGLIKDITGNYDLLFFGGACLAGAGSFLLGFMYIKIHCLSKDEKAVHNTACPDEFTCTQS</sequence>
<comment type="caution">
    <text evidence="4">The sequence shown here is derived from an EMBL/GenBank/DDBJ whole genome shotgun (WGS) entry which is preliminary data.</text>
</comment>
<keyword evidence="5" id="KW-1185">Reference proteome</keyword>
<dbReference type="Proteomes" id="UP001347796">
    <property type="component" value="Unassembled WGS sequence"/>
</dbReference>
<dbReference type="GO" id="GO:0008028">
    <property type="term" value="F:monocarboxylic acid transmembrane transporter activity"/>
    <property type="evidence" value="ECO:0007669"/>
    <property type="project" value="TreeGrafter"/>
</dbReference>
<dbReference type="Gene3D" id="1.20.1250.20">
    <property type="entry name" value="MFS general substrate transporter like domains"/>
    <property type="match status" value="1"/>
</dbReference>
<evidence type="ECO:0000256" key="1">
    <source>
        <dbReference type="ARBA" id="ARBA00004141"/>
    </source>
</evidence>
<keyword evidence="2" id="KW-0472">Membrane</keyword>
<dbReference type="EMBL" id="JAZGQO010000001">
    <property type="protein sequence ID" value="KAK6196206.1"/>
    <property type="molecule type" value="Genomic_DNA"/>
</dbReference>
<feature type="transmembrane region" description="Helical" evidence="2">
    <location>
        <begin position="132"/>
        <end position="160"/>
    </location>
</feature>
<dbReference type="InterPro" id="IPR050327">
    <property type="entry name" value="Proton-linked_MCT"/>
</dbReference>
<proteinExistence type="predicted"/>
<dbReference type="Pfam" id="PF07690">
    <property type="entry name" value="MFS_1"/>
    <property type="match status" value="1"/>
</dbReference>
<feature type="transmembrane region" description="Helical" evidence="2">
    <location>
        <begin position="408"/>
        <end position="425"/>
    </location>
</feature>